<dbReference type="AlphaFoldDB" id="A0A328YSR9"/>
<organism evidence="1 2">
    <name type="scientific">Paracidovorax anthurii</name>
    <dbReference type="NCBI Taxonomy" id="78229"/>
    <lineage>
        <taxon>Bacteria</taxon>
        <taxon>Pseudomonadati</taxon>
        <taxon>Pseudomonadota</taxon>
        <taxon>Betaproteobacteria</taxon>
        <taxon>Burkholderiales</taxon>
        <taxon>Comamonadaceae</taxon>
        <taxon>Paracidovorax</taxon>
    </lineage>
</organism>
<name>A0A328YSR9_9BURK</name>
<gene>
    <name evidence="1" type="ORF">AX018_105327</name>
</gene>
<sequence>MVSRRLLHPLVIDVLAAGIALRIRKPLRPHLQQMKDDLHAKRHA</sequence>
<dbReference type="Proteomes" id="UP000248856">
    <property type="component" value="Unassembled WGS sequence"/>
</dbReference>
<comment type="caution">
    <text evidence="1">The sequence shown here is derived from an EMBL/GenBank/DDBJ whole genome shotgun (WGS) entry which is preliminary data.</text>
</comment>
<evidence type="ECO:0000313" key="1">
    <source>
        <dbReference type="EMBL" id="RAR76173.1"/>
    </source>
</evidence>
<reference evidence="1 2" key="1">
    <citation type="submission" date="2018-06" db="EMBL/GenBank/DDBJ databases">
        <title>Genomic Encyclopedia of Archaeal and Bacterial Type Strains, Phase II (KMG-II): from individual species to whole genera.</title>
        <authorList>
            <person name="Goeker M."/>
        </authorList>
    </citation>
    <scope>NUCLEOTIDE SEQUENCE [LARGE SCALE GENOMIC DNA]</scope>
    <source>
        <strain evidence="1 2">CFPB 3232</strain>
    </source>
</reference>
<dbReference type="EMBL" id="QLTA01000053">
    <property type="protein sequence ID" value="RAR76173.1"/>
    <property type="molecule type" value="Genomic_DNA"/>
</dbReference>
<evidence type="ECO:0000313" key="2">
    <source>
        <dbReference type="Proteomes" id="UP000248856"/>
    </source>
</evidence>
<protein>
    <submittedName>
        <fullName evidence="1">RpiR family carbohydrate utilization transcriptional regulator</fullName>
    </submittedName>
</protein>
<proteinExistence type="predicted"/>
<keyword evidence="2" id="KW-1185">Reference proteome</keyword>
<accession>A0A328YSR9</accession>